<evidence type="ECO:0000256" key="4">
    <source>
        <dbReference type="ARBA" id="ARBA00023136"/>
    </source>
</evidence>
<evidence type="ECO:0000256" key="6">
    <source>
        <dbReference type="SAM" id="SignalP"/>
    </source>
</evidence>
<evidence type="ECO:0000256" key="1">
    <source>
        <dbReference type="ARBA" id="ARBA00004606"/>
    </source>
</evidence>
<dbReference type="Proteomes" id="UP001237642">
    <property type="component" value="Unassembled WGS sequence"/>
</dbReference>
<dbReference type="AlphaFoldDB" id="A0AAD8IVN7"/>
<dbReference type="InterPro" id="IPR003406">
    <property type="entry name" value="Glyco_trans_14"/>
</dbReference>
<comment type="subcellular location">
    <subcellularLocation>
        <location evidence="1">Membrane</location>
        <topology evidence="1">Single-pass type II membrane protein</topology>
    </subcellularLocation>
</comment>
<sequence>MLYIGQLLSVVNCWLKCMLLDPYTQSDNPECKSHADTGLSAITEIDPGYITEGYFHTVICNNDEYRHTAISHDLHYIAWDSPPKQHPKSLTIKDFDNMVNSSAPFARKFAKDDPVLDKIDKELLGRINRFPLESWCISSSEGGVDICSSIGPGAERLKMLTNKLLSREFGDEQCKL</sequence>
<dbReference type="GO" id="GO:0008374">
    <property type="term" value="F:O-acyltransferase activity"/>
    <property type="evidence" value="ECO:0007669"/>
    <property type="project" value="InterPro"/>
</dbReference>
<evidence type="ECO:0000256" key="2">
    <source>
        <dbReference type="ARBA" id="ARBA00022676"/>
    </source>
</evidence>
<organism evidence="7 8">
    <name type="scientific">Heracleum sosnowskyi</name>
    <dbReference type="NCBI Taxonomy" id="360622"/>
    <lineage>
        <taxon>Eukaryota</taxon>
        <taxon>Viridiplantae</taxon>
        <taxon>Streptophyta</taxon>
        <taxon>Embryophyta</taxon>
        <taxon>Tracheophyta</taxon>
        <taxon>Spermatophyta</taxon>
        <taxon>Magnoliopsida</taxon>
        <taxon>eudicotyledons</taxon>
        <taxon>Gunneridae</taxon>
        <taxon>Pentapetalae</taxon>
        <taxon>asterids</taxon>
        <taxon>campanulids</taxon>
        <taxon>Apiales</taxon>
        <taxon>Apiaceae</taxon>
        <taxon>Apioideae</taxon>
        <taxon>apioid superclade</taxon>
        <taxon>Tordylieae</taxon>
        <taxon>Tordyliinae</taxon>
        <taxon>Heracleum</taxon>
    </lineage>
</organism>
<dbReference type="PANTHER" id="PTHR45719">
    <property type="entry name" value="GLYCOSYLTRANSFERASE"/>
    <property type="match status" value="1"/>
</dbReference>
<keyword evidence="4" id="KW-0472">Membrane</keyword>
<keyword evidence="8" id="KW-1185">Reference proteome</keyword>
<comment type="caution">
    <text evidence="7">The sequence shown here is derived from an EMBL/GenBank/DDBJ whole genome shotgun (WGS) entry which is preliminary data.</text>
</comment>
<keyword evidence="5" id="KW-0325">Glycoprotein</keyword>
<evidence type="ECO:0000313" key="7">
    <source>
        <dbReference type="EMBL" id="KAK1392979.1"/>
    </source>
</evidence>
<dbReference type="PANTHER" id="PTHR45719:SF9">
    <property type="entry name" value="CORE-2_I-BRANCHING BETA-1,6-N-ACETYLGLUCOSAMINYLTRANSFERASE FAMILY PROTEIN"/>
    <property type="match status" value="1"/>
</dbReference>
<keyword evidence="6" id="KW-0732">Signal</keyword>
<accession>A0AAD8IVN7</accession>
<evidence type="ECO:0000313" key="8">
    <source>
        <dbReference type="Proteomes" id="UP001237642"/>
    </source>
</evidence>
<dbReference type="GO" id="GO:0015020">
    <property type="term" value="F:glucuronosyltransferase activity"/>
    <property type="evidence" value="ECO:0007669"/>
    <property type="project" value="InterPro"/>
</dbReference>
<dbReference type="Pfam" id="PF02485">
    <property type="entry name" value="Branch"/>
    <property type="match status" value="1"/>
</dbReference>
<evidence type="ECO:0000256" key="3">
    <source>
        <dbReference type="ARBA" id="ARBA00022679"/>
    </source>
</evidence>
<gene>
    <name evidence="7" type="ORF">POM88_012035</name>
</gene>
<dbReference type="EMBL" id="JAUIZM010000003">
    <property type="protein sequence ID" value="KAK1392979.1"/>
    <property type="molecule type" value="Genomic_DNA"/>
</dbReference>
<name>A0AAD8IVN7_9APIA</name>
<dbReference type="GO" id="GO:0016020">
    <property type="term" value="C:membrane"/>
    <property type="evidence" value="ECO:0007669"/>
    <property type="project" value="UniProtKB-SubCell"/>
</dbReference>
<proteinExistence type="predicted"/>
<feature type="signal peptide" evidence="6">
    <location>
        <begin position="1"/>
        <end position="26"/>
    </location>
</feature>
<evidence type="ECO:0000256" key="5">
    <source>
        <dbReference type="ARBA" id="ARBA00023180"/>
    </source>
</evidence>
<dbReference type="GO" id="GO:0006629">
    <property type="term" value="P:lipid metabolic process"/>
    <property type="evidence" value="ECO:0007669"/>
    <property type="project" value="InterPro"/>
</dbReference>
<dbReference type="InterPro" id="IPR044610">
    <property type="entry name" value="GLCAT14A/B/C"/>
</dbReference>
<keyword evidence="3" id="KW-0808">Transferase</keyword>
<protein>
    <submittedName>
        <fullName evidence="7">Uncharacterized protein</fullName>
    </submittedName>
</protein>
<feature type="chain" id="PRO_5041932008" evidence="6">
    <location>
        <begin position="27"/>
        <end position="176"/>
    </location>
</feature>
<keyword evidence="2" id="KW-0328">Glycosyltransferase</keyword>
<reference evidence="7" key="2">
    <citation type="submission" date="2023-05" db="EMBL/GenBank/DDBJ databases">
        <authorList>
            <person name="Schelkunov M.I."/>
        </authorList>
    </citation>
    <scope>NUCLEOTIDE SEQUENCE</scope>
    <source>
        <strain evidence="7">Hsosn_3</strain>
        <tissue evidence="7">Leaf</tissue>
    </source>
</reference>
<reference evidence="7" key="1">
    <citation type="submission" date="2023-02" db="EMBL/GenBank/DDBJ databases">
        <title>Genome of toxic invasive species Heracleum sosnowskyi carries increased number of genes despite the absence of recent whole-genome duplications.</title>
        <authorList>
            <person name="Schelkunov M."/>
            <person name="Shtratnikova V."/>
            <person name="Makarenko M."/>
            <person name="Klepikova A."/>
            <person name="Omelchenko D."/>
            <person name="Novikova G."/>
            <person name="Obukhova E."/>
            <person name="Bogdanov V."/>
            <person name="Penin A."/>
            <person name="Logacheva M."/>
        </authorList>
    </citation>
    <scope>NUCLEOTIDE SEQUENCE</scope>
    <source>
        <strain evidence="7">Hsosn_3</strain>
        <tissue evidence="7">Leaf</tissue>
    </source>
</reference>